<evidence type="ECO:0000313" key="1">
    <source>
        <dbReference type="EMBL" id="KAG5469476.1"/>
    </source>
</evidence>
<proteinExistence type="predicted"/>
<sequence>MLFSRSTCDFCRYFDAHHDVIRCPCAECWRWRCSADSASAAGRSAPSKSGVVASQPIQLVNSDPADSAVALGAARVAEAAGVAHVRSCPHSAAPYHQCRDCVLPAYFVPQKAHWDGHTVVCDPNSRQNAGCGCAATCRCRRATRRIKARKLPTPRYAAHEVPIMGPLASLYIKS</sequence>
<dbReference type="GeneID" id="92512786"/>
<keyword evidence="2" id="KW-1185">Reference proteome</keyword>
<dbReference type="OrthoDB" id="260831at2759"/>
<name>A0A836KD69_9TRYP</name>
<organism evidence="1 2">
    <name type="scientific">Leishmania martiniquensis</name>
    <dbReference type="NCBI Taxonomy" id="1580590"/>
    <lineage>
        <taxon>Eukaryota</taxon>
        <taxon>Discoba</taxon>
        <taxon>Euglenozoa</taxon>
        <taxon>Kinetoplastea</taxon>
        <taxon>Metakinetoplastina</taxon>
        <taxon>Trypanosomatida</taxon>
        <taxon>Trypanosomatidae</taxon>
        <taxon>Leishmaniinae</taxon>
        <taxon>Leishmania</taxon>
    </lineage>
</organism>
<gene>
    <name evidence="1" type="ORF">LSCM1_02697</name>
</gene>
<reference evidence="2" key="1">
    <citation type="journal article" date="2021" name="Microbiol. Resour. Announc.">
        <title>LGAAP: Leishmaniinae Genome Assembly and Annotation Pipeline.</title>
        <authorList>
            <person name="Almutairi H."/>
            <person name="Urbaniak M.D."/>
            <person name="Bates M.D."/>
            <person name="Jariyapan N."/>
            <person name="Kwakye-Nuako G."/>
            <person name="Thomaz-Soccol V."/>
            <person name="Al-Salem W.S."/>
            <person name="Dillon R.J."/>
            <person name="Bates P.A."/>
            <person name="Gatherer D."/>
        </authorList>
    </citation>
    <scope>NUCLEOTIDE SEQUENCE [LARGE SCALE GENOMIC DNA]</scope>
</reference>
<dbReference type="EMBL" id="JAFEUZ010000033">
    <property type="protein sequence ID" value="KAG5469476.1"/>
    <property type="molecule type" value="Genomic_DNA"/>
</dbReference>
<evidence type="ECO:0000313" key="2">
    <source>
        <dbReference type="Proteomes" id="UP000673552"/>
    </source>
</evidence>
<dbReference type="RefSeq" id="XP_067175649.1">
    <property type="nucleotide sequence ID" value="XM_067320274.1"/>
</dbReference>
<protein>
    <submittedName>
        <fullName evidence="1">Uncharacterized protein</fullName>
    </submittedName>
</protein>
<accession>A0A836KD69</accession>
<dbReference type="KEGG" id="lmat:92512786"/>
<dbReference type="Proteomes" id="UP000673552">
    <property type="component" value="Unassembled WGS sequence"/>
</dbReference>
<dbReference type="AlphaFoldDB" id="A0A836KD69"/>
<reference evidence="2" key="2">
    <citation type="journal article" date="2021" name="Sci. Data">
        <title>Chromosome-scale genome sequencing, assembly and annotation of six genomes from subfamily Leishmaniinae.</title>
        <authorList>
            <person name="Almutairi H."/>
            <person name="Urbaniak M.D."/>
            <person name="Bates M.D."/>
            <person name="Jariyapan N."/>
            <person name="Kwakye-Nuako G."/>
            <person name="Thomaz Soccol V."/>
            <person name="Al-Salem W.S."/>
            <person name="Dillon R.J."/>
            <person name="Bates P.A."/>
            <person name="Gatherer D."/>
        </authorList>
    </citation>
    <scope>NUCLEOTIDE SEQUENCE [LARGE SCALE GENOMIC DNA]</scope>
</reference>
<comment type="caution">
    <text evidence="1">The sequence shown here is derived from an EMBL/GenBank/DDBJ whole genome shotgun (WGS) entry which is preliminary data.</text>
</comment>